<organism evidence="1 2">
    <name type="scientific">Candidatus Chlorohelix allophototropha</name>
    <dbReference type="NCBI Taxonomy" id="3003348"/>
    <lineage>
        <taxon>Bacteria</taxon>
        <taxon>Bacillati</taxon>
        <taxon>Chloroflexota</taxon>
        <taxon>Chloroflexia</taxon>
        <taxon>Candidatus Chloroheliales</taxon>
        <taxon>Candidatus Chloroheliaceae</taxon>
        <taxon>Candidatus Chlorohelix</taxon>
    </lineage>
</organism>
<evidence type="ECO:0000313" key="2">
    <source>
        <dbReference type="Proteomes" id="UP000521676"/>
    </source>
</evidence>
<comment type="caution">
    <text evidence="1">The sequence shown here is derived from an EMBL/GenBank/DDBJ whole genome shotgun (WGS) entry which is preliminary data.</text>
</comment>
<dbReference type="Proteomes" id="UP000521676">
    <property type="component" value="Unassembled WGS sequence"/>
</dbReference>
<evidence type="ECO:0000313" key="1">
    <source>
        <dbReference type="EMBL" id="NWJ49146.1"/>
    </source>
</evidence>
<gene>
    <name evidence="1" type="ORF">HXX08_25090</name>
</gene>
<dbReference type="EMBL" id="JACATZ010000006">
    <property type="protein sequence ID" value="NWJ49146.1"/>
    <property type="molecule type" value="Genomic_DNA"/>
</dbReference>
<name>A0A8T7MAU8_9CHLR</name>
<protein>
    <submittedName>
        <fullName evidence="1">Uncharacterized protein</fullName>
    </submittedName>
</protein>
<reference evidence="1 2" key="1">
    <citation type="submission" date="2020-06" db="EMBL/GenBank/DDBJ databases">
        <title>Anoxygenic phototrophic Chloroflexota member uses a Type I reaction center.</title>
        <authorList>
            <person name="Tsuji J.M."/>
            <person name="Shaw N.A."/>
            <person name="Nagashima S."/>
            <person name="Venkiteswaran J."/>
            <person name="Schiff S.L."/>
            <person name="Hanada S."/>
            <person name="Tank M."/>
            <person name="Neufeld J.D."/>
        </authorList>
    </citation>
    <scope>NUCLEOTIDE SEQUENCE [LARGE SCALE GENOMIC DNA]</scope>
    <source>
        <strain evidence="1">L227-S17</strain>
    </source>
</reference>
<dbReference type="AlphaFoldDB" id="A0A8T7MAU8"/>
<sequence length="99" mass="10531">MSSGSEIPLIAAAAAASSTMNAIKAFGVIVRVDANDFASILRKQEAPLVVVSGSFFGRSKFLCSYKGLTFFCKAKSNQSVEFPPNTEIINSSSISMPYL</sequence>
<proteinExistence type="predicted"/>
<accession>A0A8T7MAU8</accession>